<organism evidence="7 8">
    <name type="scientific">Sphaerisporangium aureirubrum</name>
    <dbReference type="NCBI Taxonomy" id="1544736"/>
    <lineage>
        <taxon>Bacteria</taxon>
        <taxon>Bacillati</taxon>
        <taxon>Actinomycetota</taxon>
        <taxon>Actinomycetes</taxon>
        <taxon>Streptosporangiales</taxon>
        <taxon>Streptosporangiaceae</taxon>
        <taxon>Sphaerisporangium</taxon>
    </lineage>
</organism>
<dbReference type="PANTHER" id="PTHR43289">
    <property type="entry name" value="MITOGEN-ACTIVATED PROTEIN KINASE KINASE KINASE 20-RELATED"/>
    <property type="match status" value="1"/>
</dbReference>
<dbReference type="Gene3D" id="1.10.510.10">
    <property type="entry name" value="Transferase(Phosphotransferase) domain 1"/>
    <property type="match status" value="1"/>
</dbReference>
<dbReference type="PROSITE" id="PS50011">
    <property type="entry name" value="PROTEIN_KINASE_DOM"/>
    <property type="match status" value="1"/>
</dbReference>
<keyword evidence="2" id="KW-0547">Nucleotide-binding</keyword>
<dbReference type="Gene3D" id="3.30.200.20">
    <property type="entry name" value="Phosphorylase Kinase, domain 1"/>
    <property type="match status" value="1"/>
</dbReference>
<comment type="caution">
    <text evidence="7">The sequence shown here is derived from an EMBL/GenBank/DDBJ whole genome shotgun (WGS) entry which is preliminary data.</text>
</comment>
<dbReference type="RefSeq" id="WP_380757640.1">
    <property type="nucleotide sequence ID" value="NZ_JBHSRF010000044.1"/>
</dbReference>
<dbReference type="CDD" id="cd14014">
    <property type="entry name" value="STKc_PknB_like"/>
    <property type="match status" value="1"/>
</dbReference>
<keyword evidence="1" id="KW-0808">Transferase</keyword>
<protein>
    <submittedName>
        <fullName evidence="7">Protein kinase</fullName>
    </submittedName>
</protein>
<evidence type="ECO:0000313" key="8">
    <source>
        <dbReference type="Proteomes" id="UP001596137"/>
    </source>
</evidence>
<sequence>MRPRALGPGEPERIGGYRLTGVLGEGGQGVVYLGEGPSGGQVAVKVLHSRAAADSESQRRFLREAETARRVALFCTARVLDAGTSDDRPYVVSEYIPGVSLAEAVATGGPRGGSGLQRLAVATVTALAAIHRAGIVHRDFKPSNVILGPEGPVVIDFGIARELGHATTSSGLIGTPAYISPEQLAGQTPGTASDLFSWAATMVYAATGHLAFPGATIPTLLFAISTADPDLTGVPSDLHSLLASCLAKDPAIRPTAAQALRHLTGEDIPTAPVSGPPPAAGPAQTIPATPHPATATSRLHPDPVPGTPTYPVRGGPDPATPTRPADGAVPSPSAERTRSPATPGATAAEADTTRRAGRRPARRRLLWPVVAVGTALVVTAGVLVLRPVLTGPGDGAPSGGTLLYGDDFGDRGNWDGYTFNPGASGDERTTHGYEIERGVYSIYADKDDPFGAALSPVPPKNPPSAPERNVLIGVTTQVREGSTGRAAYGLLCRWDEDTPNGYLFLLGLDGTARVVRNAQGTRLDLVPPVKVAAPRPGQDIRLQARCDGSGTATRLTFWVDGTRVLETADPTPPADGPHSQAGLVAQVPEAGGGTVTVSFDDFSVRRAS</sequence>
<dbReference type="PROSITE" id="PS00108">
    <property type="entry name" value="PROTEIN_KINASE_ST"/>
    <property type="match status" value="1"/>
</dbReference>
<keyword evidence="8" id="KW-1185">Reference proteome</keyword>
<evidence type="ECO:0000256" key="4">
    <source>
        <dbReference type="ARBA" id="ARBA00022840"/>
    </source>
</evidence>
<dbReference type="EMBL" id="JBHSRF010000044">
    <property type="protein sequence ID" value="MFC6084507.1"/>
    <property type="molecule type" value="Genomic_DNA"/>
</dbReference>
<dbReference type="Gene3D" id="2.60.120.560">
    <property type="entry name" value="Exo-inulinase, domain 1"/>
    <property type="match status" value="1"/>
</dbReference>
<dbReference type="Pfam" id="PF00069">
    <property type="entry name" value="Pkinase"/>
    <property type="match status" value="1"/>
</dbReference>
<keyword evidence="4" id="KW-0067">ATP-binding</keyword>
<feature type="region of interest" description="Disordered" evidence="5">
    <location>
        <begin position="267"/>
        <end position="359"/>
    </location>
</feature>
<dbReference type="SUPFAM" id="SSF56112">
    <property type="entry name" value="Protein kinase-like (PK-like)"/>
    <property type="match status" value="1"/>
</dbReference>
<dbReference type="InterPro" id="IPR011009">
    <property type="entry name" value="Kinase-like_dom_sf"/>
</dbReference>
<evidence type="ECO:0000259" key="6">
    <source>
        <dbReference type="PROSITE" id="PS50011"/>
    </source>
</evidence>
<evidence type="ECO:0000256" key="5">
    <source>
        <dbReference type="SAM" id="MobiDB-lite"/>
    </source>
</evidence>
<evidence type="ECO:0000256" key="2">
    <source>
        <dbReference type="ARBA" id="ARBA00022741"/>
    </source>
</evidence>
<dbReference type="InterPro" id="IPR000719">
    <property type="entry name" value="Prot_kinase_dom"/>
</dbReference>
<dbReference type="InterPro" id="IPR008271">
    <property type="entry name" value="Ser/Thr_kinase_AS"/>
</dbReference>
<dbReference type="GO" id="GO:0016301">
    <property type="term" value="F:kinase activity"/>
    <property type="evidence" value="ECO:0007669"/>
    <property type="project" value="UniProtKB-KW"/>
</dbReference>
<evidence type="ECO:0000313" key="7">
    <source>
        <dbReference type="EMBL" id="MFC6084507.1"/>
    </source>
</evidence>
<feature type="domain" description="Protein kinase" evidence="6">
    <location>
        <begin position="17"/>
        <end position="265"/>
    </location>
</feature>
<evidence type="ECO:0000256" key="3">
    <source>
        <dbReference type="ARBA" id="ARBA00022777"/>
    </source>
</evidence>
<proteinExistence type="predicted"/>
<evidence type="ECO:0000256" key="1">
    <source>
        <dbReference type="ARBA" id="ARBA00022679"/>
    </source>
</evidence>
<name>A0ABW1NQI8_9ACTN</name>
<accession>A0ABW1NQI8</accession>
<dbReference type="PANTHER" id="PTHR43289:SF34">
    <property type="entry name" value="SERINE_THREONINE-PROTEIN KINASE YBDM-RELATED"/>
    <property type="match status" value="1"/>
</dbReference>
<feature type="compositionally biased region" description="Low complexity" evidence="5">
    <location>
        <begin position="281"/>
        <end position="296"/>
    </location>
</feature>
<dbReference type="Proteomes" id="UP001596137">
    <property type="component" value="Unassembled WGS sequence"/>
</dbReference>
<reference evidence="8" key="1">
    <citation type="journal article" date="2019" name="Int. J. Syst. Evol. Microbiol.">
        <title>The Global Catalogue of Microorganisms (GCM) 10K type strain sequencing project: providing services to taxonomists for standard genome sequencing and annotation.</title>
        <authorList>
            <consortium name="The Broad Institute Genomics Platform"/>
            <consortium name="The Broad Institute Genome Sequencing Center for Infectious Disease"/>
            <person name="Wu L."/>
            <person name="Ma J."/>
        </authorList>
    </citation>
    <scope>NUCLEOTIDE SEQUENCE [LARGE SCALE GENOMIC DNA]</scope>
    <source>
        <strain evidence="8">JCM 30346</strain>
    </source>
</reference>
<keyword evidence="3 7" id="KW-0418">Kinase</keyword>
<gene>
    <name evidence="7" type="ORF">ACFP1K_25340</name>
</gene>